<keyword evidence="3 5" id="KW-0238">DNA-binding</keyword>
<dbReference type="InterPro" id="IPR013762">
    <property type="entry name" value="Integrase-like_cat_sf"/>
</dbReference>
<dbReference type="Pfam" id="PF00589">
    <property type="entry name" value="Phage_integrase"/>
    <property type="match status" value="1"/>
</dbReference>
<dbReference type="AlphaFoldDB" id="A0A1W6MSS7"/>
<dbReference type="OrthoDB" id="7615137at2"/>
<dbReference type="GO" id="GO:0003677">
    <property type="term" value="F:DNA binding"/>
    <property type="evidence" value="ECO:0007669"/>
    <property type="project" value="UniProtKB-UniRule"/>
</dbReference>
<dbReference type="CDD" id="cd00796">
    <property type="entry name" value="INT_Rci_Hp1_C"/>
    <property type="match status" value="1"/>
</dbReference>
<dbReference type="STRING" id="655015.B1812_05780"/>
<evidence type="ECO:0000259" key="6">
    <source>
        <dbReference type="PROSITE" id="PS51898"/>
    </source>
</evidence>
<dbReference type="Gene3D" id="1.10.443.10">
    <property type="entry name" value="Intergrase catalytic core"/>
    <property type="match status" value="1"/>
</dbReference>
<dbReference type="Proteomes" id="UP000193978">
    <property type="component" value="Chromosome"/>
</dbReference>
<name>A0A1W6MSS7_9HYPH</name>
<feature type="domain" description="Core-binding (CB)" evidence="7">
    <location>
        <begin position="108"/>
        <end position="204"/>
    </location>
</feature>
<keyword evidence="4" id="KW-0233">DNA recombination</keyword>
<dbReference type="InterPro" id="IPR010998">
    <property type="entry name" value="Integrase_recombinase_N"/>
</dbReference>
<evidence type="ECO:0008006" key="10">
    <source>
        <dbReference type="Google" id="ProtNLM"/>
    </source>
</evidence>
<organism evidence="8 9">
    <name type="scientific">Methylocystis bryophila</name>
    <dbReference type="NCBI Taxonomy" id="655015"/>
    <lineage>
        <taxon>Bacteria</taxon>
        <taxon>Pseudomonadati</taxon>
        <taxon>Pseudomonadota</taxon>
        <taxon>Alphaproteobacteria</taxon>
        <taxon>Hyphomicrobiales</taxon>
        <taxon>Methylocystaceae</taxon>
        <taxon>Methylocystis</taxon>
    </lineage>
</organism>
<reference evidence="8 9" key="1">
    <citation type="submission" date="2017-02" db="EMBL/GenBank/DDBJ databases">
        <authorList>
            <person name="Peterson S.W."/>
        </authorList>
    </citation>
    <scope>NUCLEOTIDE SEQUENCE [LARGE SCALE GENOMIC DNA]</scope>
    <source>
        <strain evidence="8 9">S285</strain>
    </source>
</reference>
<comment type="similarity">
    <text evidence="1">Belongs to the 'phage' integrase family.</text>
</comment>
<evidence type="ECO:0000256" key="5">
    <source>
        <dbReference type="PROSITE-ProRule" id="PRU01248"/>
    </source>
</evidence>
<dbReference type="Pfam" id="PF13356">
    <property type="entry name" value="Arm-DNA-bind_3"/>
    <property type="match status" value="1"/>
</dbReference>
<dbReference type="SUPFAM" id="SSF56349">
    <property type="entry name" value="DNA breaking-rejoining enzymes"/>
    <property type="match status" value="1"/>
</dbReference>
<proteinExistence type="inferred from homology"/>
<dbReference type="EMBL" id="CP019948">
    <property type="protein sequence ID" value="ARN80660.1"/>
    <property type="molecule type" value="Genomic_DNA"/>
</dbReference>
<evidence type="ECO:0000256" key="4">
    <source>
        <dbReference type="ARBA" id="ARBA00023172"/>
    </source>
</evidence>
<accession>A0A1W6MSS7</accession>
<evidence type="ECO:0000259" key="7">
    <source>
        <dbReference type="PROSITE" id="PS51900"/>
    </source>
</evidence>
<protein>
    <recommendedName>
        <fullName evidence="10">Integrase</fullName>
    </recommendedName>
</protein>
<gene>
    <name evidence="8" type="ORF">B1812_05780</name>
</gene>
<dbReference type="PROSITE" id="PS51900">
    <property type="entry name" value="CB"/>
    <property type="match status" value="1"/>
</dbReference>
<dbReference type="PROSITE" id="PS51898">
    <property type="entry name" value="TYR_RECOMBINASE"/>
    <property type="match status" value="1"/>
</dbReference>
<dbReference type="InterPro" id="IPR044068">
    <property type="entry name" value="CB"/>
</dbReference>
<evidence type="ECO:0000313" key="8">
    <source>
        <dbReference type="EMBL" id="ARN80660.1"/>
    </source>
</evidence>
<feature type="domain" description="Tyr recombinase" evidence="6">
    <location>
        <begin position="224"/>
        <end position="397"/>
    </location>
</feature>
<dbReference type="KEGG" id="mbry:B1812_05780"/>
<dbReference type="InterPro" id="IPR011010">
    <property type="entry name" value="DNA_brk_join_enz"/>
</dbReference>
<dbReference type="InterPro" id="IPR002104">
    <property type="entry name" value="Integrase_catalytic"/>
</dbReference>
<evidence type="ECO:0000313" key="9">
    <source>
        <dbReference type="Proteomes" id="UP000193978"/>
    </source>
</evidence>
<evidence type="ECO:0000256" key="1">
    <source>
        <dbReference type="ARBA" id="ARBA00008857"/>
    </source>
</evidence>
<dbReference type="GO" id="GO:0015074">
    <property type="term" value="P:DNA integration"/>
    <property type="evidence" value="ECO:0007669"/>
    <property type="project" value="UniProtKB-KW"/>
</dbReference>
<dbReference type="InterPro" id="IPR050808">
    <property type="entry name" value="Phage_Integrase"/>
</dbReference>
<dbReference type="InterPro" id="IPR038488">
    <property type="entry name" value="Integrase_DNA-bd_sf"/>
</dbReference>
<dbReference type="InterPro" id="IPR025166">
    <property type="entry name" value="Integrase_DNA_bind_dom"/>
</dbReference>
<dbReference type="PANTHER" id="PTHR30629">
    <property type="entry name" value="PROPHAGE INTEGRASE"/>
    <property type="match status" value="1"/>
</dbReference>
<evidence type="ECO:0000256" key="2">
    <source>
        <dbReference type="ARBA" id="ARBA00022908"/>
    </source>
</evidence>
<keyword evidence="2" id="KW-0229">DNA integration</keyword>
<dbReference type="Gene3D" id="3.30.160.390">
    <property type="entry name" value="Integrase, DNA-binding domain"/>
    <property type="match status" value="1"/>
</dbReference>
<dbReference type="Gene3D" id="1.10.150.130">
    <property type="match status" value="1"/>
</dbReference>
<dbReference type="GO" id="GO:0006310">
    <property type="term" value="P:DNA recombination"/>
    <property type="evidence" value="ECO:0007669"/>
    <property type="project" value="UniProtKB-KW"/>
</dbReference>
<evidence type="ECO:0000256" key="3">
    <source>
        <dbReference type="ARBA" id="ARBA00023125"/>
    </source>
</evidence>
<sequence length="455" mass="49900">MAANSNKVKKAKITRTRVAALKPGETLWDNLVVGFGVRRRKGSEMRSYFVKYRSWGGAGQSLTLGTSGKLAPEAAREAARAVYAELAMGTDPAERKKKARASRVQKPETVADLIDEYVKACEAGLPLVKGKPKSKRTIASDRSAFRKHIRPLLGSTPVAELRRRDVIALRDKVAARPKRDGDGLATSLSTRVVASLSSVLQWAVKSERLELNVARGVELHAIGRRDRRLAVQEYGALGRELRRSREAPLVKAAVLFLAFSGWRRGEALGLRWSDLDMESATAVLPMTKTGKSIRPLGRAALSVLRSLPKIKGNDHVFPGRKGTLGQGTFWRTLARIVEAARLPKEVTAHVLRHSFVSVGDDINETESAIAACVGHKRNTMTSRYSHRSSAANVAAANRISDEISIRMGFAKRADLFNEAKRIPQSHVAKIERTPRLRMLARSSAGPSNRRGMARG</sequence>
<dbReference type="RefSeq" id="WP_085770734.1">
    <property type="nucleotide sequence ID" value="NZ_AP027149.1"/>
</dbReference>
<keyword evidence="9" id="KW-1185">Reference proteome</keyword>
<dbReference type="PANTHER" id="PTHR30629:SF2">
    <property type="entry name" value="PROPHAGE INTEGRASE INTS-RELATED"/>
    <property type="match status" value="1"/>
</dbReference>